<evidence type="ECO:0000259" key="8">
    <source>
        <dbReference type="Pfam" id="PF11916"/>
    </source>
</evidence>
<evidence type="ECO:0000313" key="12">
    <source>
        <dbReference type="RefSeq" id="XP_025830152.1"/>
    </source>
</evidence>
<dbReference type="RefSeq" id="XP_025830150.1">
    <property type="nucleotide sequence ID" value="XM_025974365.1"/>
</dbReference>
<dbReference type="InterPro" id="IPR016024">
    <property type="entry name" value="ARM-type_fold"/>
</dbReference>
<dbReference type="InterPro" id="IPR021841">
    <property type="entry name" value="VAC14_Fig4p-bd"/>
</dbReference>
<comment type="similarity">
    <text evidence="2">Belongs to the VAC14 family.</text>
</comment>
<dbReference type="GO" id="GO:0010008">
    <property type="term" value="C:endosome membrane"/>
    <property type="evidence" value="ECO:0007669"/>
    <property type="project" value="TreeGrafter"/>
</dbReference>
<dbReference type="Gene3D" id="1.25.10.10">
    <property type="entry name" value="Leucine-rich Repeat Variant"/>
    <property type="match status" value="2"/>
</dbReference>
<evidence type="ECO:0000256" key="6">
    <source>
        <dbReference type="ARBA" id="ARBA00045654"/>
    </source>
</evidence>
<keyword evidence="4" id="KW-0677">Repeat</keyword>
<name>A0A7F5R3G5_AGRPL</name>
<keyword evidence="9" id="KW-1185">Reference proteome</keyword>
<dbReference type="RefSeq" id="XP_025830151.1">
    <property type="nucleotide sequence ID" value="XM_025974366.1"/>
</dbReference>
<dbReference type="InterPro" id="IPR011989">
    <property type="entry name" value="ARM-like"/>
</dbReference>
<dbReference type="AlphaFoldDB" id="A0A7F5R3G5"/>
<feature type="domain" description="Vacuolar protein 14 C-terminal Fig4-binding" evidence="8">
    <location>
        <begin position="474"/>
        <end position="656"/>
    </location>
</feature>
<dbReference type="RefSeq" id="XP_025830152.1">
    <property type="nucleotide sequence ID" value="XM_025974367.1"/>
</dbReference>
<evidence type="ECO:0000256" key="4">
    <source>
        <dbReference type="ARBA" id="ARBA00022737"/>
    </source>
</evidence>
<organism evidence="9 12">
    <name type="scientific">Agrilus planipennis</name>
    <name type="common">Emerald ash borer</name>
    <name type="synonym">Agrilus marcopoli</name>
    <dbReference type="NCBI Taxonomy" id="224129"/>
    <lineage>
        <taxon>Eukaryota</taxon>
        <taxon>Metazoa</taxon>
        <taxon>Ecdysozoa</taxon>
        <taxon>Arthropoda</taxon>
        <taxon>Hexapoda</taxon>
        <taxon>Insecta</taxon>
        <taxon>Pterygota</taxon>
        <taxon>Neoptera</taxon>
        <taxon>Endopterygota</taxon>
        <taxon>Coleoptera</taxon>
        <taxon>Polyphaga</taxon>
        <taxon>Elateriformia</taxon>
        <taxon>Buprestoidea</taxon>
        <taxon>Buprestidae</taxon>
        <taxon>Agrilinae</taxon>
        <taxon>Agrilus</taxon>
    </lineage>
</organism>
<protein>
    <recommendedName>
        <fullName evidence="3">Protein VAC14 homolog</fullName>
    </recommendedName>
</protein>
<dbReference type="Pfam" id="PF11916">
    <property type="entry name" value="Vac14_Fig4_bd"/>
    <property type="match status" value="1"/>
</dbReference>
<keyword evidence="5" id="KW-0472">Membrane</keyword>
<evidence type="ECO:0000256" key="3">
    <source>
        <dbReference type="ARBA" id="ARBA00013840"/>
    </source>
</evidence>
<dbReference type="SUPFAM" id="SSF48371">
    <property type="entry name" value="ARM repeat"/>
    <property type="match status" value="1"/>
</dbReference>
<dbReference type="GeneID" id="108740879"/>
<evidence type="ECO:0000256" key="7">
    <source>
        <dbReference type="ARBA" id="ARBA00047092"/>
    </source>
</evidence>
<proteinExistence type="inferred from homology"/>
<evidence type="ECO:0000313" key="10">
    <source>
        <dbReference type="RefSeq" id="XP_025830150.1"/>
    </source>
</evidence>
<evidence type="ECO:0000256" key="1">
    <source>
        <dbReference type="ARBA" id="ARBA00004308"/>
    </source>
</evidence>
<dbReference type="OrthoDB" id="5574975at2759"/>
<comment type="subcellular location">
    <subcellularLocation>
        <location evidence="1">Endomembrane system</location>
    </subcellularLocation>
</comment>
<comment type="subunit">
    <text evidence="7">Forms pentamers. Component of the PI(3,5)P2 regulatory complex/PAS complex, at least composed of PIKFYVE, FIG4 and VAC14. VAC14 nucleates the assembly of the complex and serves as a scaffold by pentamerizing into a star-shaped structure, which can bind a single copy each of PIKFYVE and FIG4 and coordinates their activities. Interacts with NOS1.</text>
</comment>
<dbReference type="GO" id="GO:0006661">
    <property type="term" value="P:phosphatidylinositol biosynthetic process"/>
    <property type="evidence" value="ECO:0007669"/>
    <property type="project" value="InterPro"/>
</dbReference>
<evidence type="ECO:0000313" key="9">
    <source>
        <dbReference type="Proteomes" id="UP000192223"/>
    </source>
</evidence>
<evidence type="ECO:0000256" key="5">
    <source>
        <dbReference type="ARBA" id="ARBA00023136"/>
    </source>
</evidence>
<dbReference type="PANTHER" id="PTHR16023">
    <property type="entry name" value="TAX1 BINDING PROTEIN-RELATED"/>
    <property type="match status" value="1"/>
</dbReference>
<sequence>MTDKDYAPLSAACVRALNDKIYEKRKTAALEIERTVKECAAADNSAKIVKIIQILGKDFANSQNPHTKKGGLIGLAAVAVALGKDTSLYIKDLVVPIVACFNDSDSRVRYYACESLYNVVKVARGAIIPHFTLVFSALSKIATDPEQSVKNASELLDRLMKDIVTENRSFDLENFMPLLRERIYSKHSFSRQFIISWISVLDAVPDIDLAMYLPEILDGLFRILDDPMLEVKKMCDSVLGEFLRSIKRDPTRVDFSNMVNILINHAQERNNDILQFTAITWIKEFVQLSGPTMLPFMSGILTAILPCLAYEADSRRMTDIKETATTVNHNLMKLVALQVEDEFNFPKKNSAELITNELDLASVVDVLTQHVLHHSVQTKVAVLRWIYHLFVKLPDKMFYYFDVIFPSLQKILSDPSDEVVQQCLVVIAEIISSPAREKKDSISRKSFGDLENANPYYLKFVTTLLESFNKDKCLLNDRGSFIIRQLCVLLNAEDIYCTLAKILLRETNLNFASVMVETLSMILLTSPELFELRNKLKDLEDELCYTFQESCLLFCCLYDTWCHNPVATVALCLLTQCYWHACELIKVLGCLEISVDFLTEIDKLVQLIESPIFAYLRLQLLEIPCDEDLIRALYGLLMLLPQTEAFHMLKTRLSCIPSLYLDYGKRKNSLEAKPLPKRFKTIDFKKLLNNFLLIQDKHRDVKKTTRIDEIVTLRKVTNNL</sequence>
<evidence type="ECO:0000256" key="2">
    <source>
        <dbReference type="ARBA" id="ARBA00010225"/>
    </source>
</evidence>
<dbReference type="GO" id="GO:0070772">
    <property type="term" value="C:PAS complex"/>
    <property type="evidence" value="ECO:0007669"/>
    <property type="project" value="InterPro"/>
</dbReference>
<gene>
    <name evidence="10 11 12" type="primary">LOC108740879</name>
</gene>
<dbReference type="PANTHER" id="PTHR16023:SF0">
    <property type="entry name" value="PROTEIN VAC14 HOMOLOG"/>
    <property type="match status" value="1"/>
</dbReference>
<comment type="function">
    <text evidence="6">Scaffold protein component of the PI(3,5)P2 regulatory complex which regulates both the synthesis and turnover of phosphatidylinositol 3,5-bisphosphate (PtdIns(3,5)P2). Pentamerizes into a star-shaped structure and nucleates the assembly of the complex. The pentamer binds a single copy each of PIKFYVE and FIG4 and coordinates both PIKfyve kinase activity and FIG4 phosphatase activity, being required to maintain normal levels of phosphatidylinositol 3-phosphate (PtdIns(3)P) and phosphatidylinositol 5-phosphate (PtdIns(5)P). Plays a role in the biogenesis of endosome carrier vesicles (ECV) / multivesicular bodies (MVB) transport intermediates from early endosomes.</text>
</comment>
<reference evidence="10 11" key="1">
    <citation type="submission" date="2025-04" db="UniProtKB">
        <authorList>
            <consortium name="RefSeq"/>
        </authorList>
    </citation>
    <scope>IDENTIFICATION</scope>
    <source>
        <tissue evidence="10 11">Entire body</tissue>
    </source>
</reference>
<dbReference type="Proteomes" id="UP000192223">
    <property type="component" value="Unplaced"/>
</dbReference>
<accession>A0A7F5R3G5</accession>
<dbReference type="InterPro" id="IPR026825">
    <property type="entry name" value="Vac14"/>
</dbReference>
<dbReference type="Pfam" id="PF12755">
    <property type="entry name" value="Vac14_Fab1_bd"/>
    <property type="match status" value="1"/>
</dbReference>
<evidence type="ECO:0000313" key="11">
    <source>
        <dbReference type="RefSeq" id="XP_025830151.1"/>
    </source>
</evidence>